<reference evidence="1 2" key="1">
    <citation type="journal article" date="2024" name="G3 (Bethesda)">
        <title>Genome assembly of Hibiscus sabdariffa L. provides insights into metabolisms of medicinal natural products.</title>
        <authorList>
            <person name="Kim T."/>
        </authorList>
    </citation>
    <scope>NUCLEOTIDE SEQUENCE [LARGE SCALE GENOMIC DNA]</scope>
    <source>
        <strain evidence="1">TK-2024</strain>
        <tissue evidence="1">Old leaves</tissue>
    </source>
</reference>
<dbReference type="EMBL" id="JBBPBM010001171">
    <property type="protein sequence ID" value="KAK8486442.1"/>
    <property type="molecule type" value="Genomic_DNA"/>
</dbReference>
<proteinExistence type="predicted"/>
<sequence>MLRRQRLSTEHSTPETKLRDENKGSRSLPTPKLEVNDGHATMQGKIVVSSGGEENNDPRSLLAKNPHKNSGSEE</sequence>
<evidence type="ECO:0000313" key="1">
    <source>
        <dbReference type="EMBL" id="KAK8486442.1"/>
    </source>
</evidence>
<dbReference type="Proteomes" id="UP001472677">
    <property type="component" value="Unassembled WGS sequence"/>
</dbReference>
<accession>A0ABR2A0G7</accession>
<comment type="caution">
    <text evidence="1">The sequence shown here is derived from an EMBL/GenBank/DDBJ whole genome shotgun (WGS) entry which is preliminary data.</text>
</comment>
<keyword evidence="2" id="KW-1185">Reference proteome</keyword>
<gene>
    <name evidence="1" type="ORF">V6N12_035029</name>
</gene>
<protein>
    <submittedName>
        <fullName evidence="1">Uncharacterized protein</fullName>
    </submittedName>
</protein>
<evidence type="ECO:0000313" key="2">
    <source>
        <dbReference type="Proteomes" id="UP001472677"/>
    </source>
</evidence>
<name>A0ABR2A0G7_9ROSI</name>
<organism evidence="1 2">
    <name type="scientific">Hibiscus sabdariffa</name>
    <name type="common">roselle</name>
    <dbReference type="NCBI Taxonomy" id="183260"/>
    <lineage>
        <taxon>Eukaryota</taxon>
        <taxon>Viridiplantae</taxon>
        <taxon>Streptophyta</taxon>
        <taxon>Embryophyta</taxon>
        <taxon>Tracheophyta</taxon>
        <taxon>Spermatophyta</taxon>
        <taxon>Magnoliopsida</taxon>
        <taxon>eudicotyledons</taxon>
        <taxon>Gunneridae</taxon>
        <taxon>Pentapetalae</taxon>
        <taxon>rosids</taxon>
        <taxon>malvids</taxon>
        <taxon>Malvales</taxon>
        <taxon>Malvaceae</taxon>
        <taxon>Malvoideae</taxon>
        <taxon>Hibiscus</taxon>
    </lineage>
</organism>